<keyword evidence="3 5" id="KW-1133">Transmembrane helix</keyword>
<dbReference type="InterPro" id="IPR050925">
    <property type="entry name" value="Rhomboid_protease_S54"/>
</dbReference>
<keyword evidence="4 5" id="KW-0472">Membrane</keyword>
<dbReference type="GO" id="GO:0016020">
    <property type="term" value="C:membrane"/>
    <property type="evidence" value="ECO:0007669"/>
    <property type="project" value="UniProtKB-SubCell"/>
</dbReference>
<feature type="domain" description="Peptidase S54 rhomboid" evidence="6">
    <location>
        <begin position="68"/>
        <end position="217"/>
    </location>
</feature>
<keyword evidence="2 5" id="KW-0812">Transmembrane</keyword>
<dbReference type="PANTHER" id="PTHR43731">
    <property type="entry name" value="RHOMBOID PROTEASE"/>
    <property type="match status" value="1"/>
</dbReference>
<organism evidence="7 8">
    <name type="scientific">Paucidesulfovibrio gracilis DSM 16080</name>
    <dbReference type="NCBI Taxonomy" id="1121449"/>
    <lineage>
        <taxon>Bacteria</taxon>
        <taxon>Pseudomonadati</taxon>
        <taxon>Thermodesulfobacteriota</taxon>
        <taxon>Desulfovibrionia</taxon>
        <taxon>Desulfovibrionales</taxon>
        <taxon>Desulfovibrionaceae</taxon>
        <taxon>Paucidesulfovibrio</taxon>
    </lineage>
</organism>
<evidence type="ECO:0000256" key="1">
    <source>
        <dbReference type="ARBA" id="ARBA00004141"/>
    </source>
</evidence>
<evidence type="ECO:0000313" key="7">
    <source>
        <dbReference type="EMBL" id="SKA74482.1"/>
    </source>
</evidence>
<name>A0A1T4WB18_9BACT</name>
<sequence length="237" mass="27195">MIPLYDNVPRVHPPYAVLGILVCNVLAFLYELQLSPQDQMFFFHLFGVVPARFSHPGWAFMAGYPDATVWPFLTYMFLHADWLHLILNMWMLWIFADNIEDVTGHWRFLGFYICCGLAAVLLHLLFNPTSPLPIIGASGAVAGTLGAYMVLYPHGRVTTLVLIFIFQFRAALFLSVWFGVQILSGIQETSQDMVAGVAWWAHVGGFLAGMVLIRFFRRKDRCYYCYNSERKYYDLLD</sequence>
<evidence type="ECO:0000256" key="3">
    <source>
        <dbReference type="ARBA" id="ARBA00022989"/>
    </source>
</evidence>
<keyword evidence="7" id="KW-0378">Hydrolase</keyword>
<feature type="transmembrane region" description="Helical" evidence="5">
    <location>
        <begin position="108"/>
        <end position="126"/>
    </location>
</feature>
<protein>
    <submittedName>
        <fullName evidence="7">Membrane associated serine protease, rhomboid family</fullName>
    </submittedName>
</protein>
<feature type="transmembrane region" description="Helical" evidence="5">
    <location>
        <begin position="72"/>
        <end position="96"/>
    </location>
</feature>
<feature type="transmembrane region" description="Helical" evidence="5">
    <location>
        <begin position="132"/>
        <end position="152"/>
    </location>
</feature>
<evidence type="ECO:0000259" key="6">
    <source>
        <dbReference type="Pfam" id="PF01694"/>
    </source>
</evidence>
<accession>A0A1T4WB18</accession>
<reference evidence="7 8" key="1">
    <citation type="submission" date="2017-02" db="EMBL/GenBank/DDBJ databases">
        <authorList>
            <person name="Peterson S.W."/>
        </authorList>
    </citation>
    <scope>NUCLEOTIDE SEQUENCE [LARGE SCALE GENOMIC DNA]</scope>
    <source>
        <strain evidence="7 8">DSM 16080</strain>
    </source>
</reference>
<dbReference type="Gene3D" id="1.20.1540.10">
    <property type="entry name" value="Rhomboid-like"/>
    <property type="match status" value="1"/>
</dbReference>
<dbReference type="SUPFAM" id="SSF144091">
    <property type="entry name" value="Rhomboid-like"/>
    <property type="match status" value="1"/>
</dbReference>
<evidence type="ECO:0000313" key="8">
    <source>
        <dbReference type="Proteomes" id="UP000190027"/>
    </source>
</evidence>
<evidence type="ECO:0000256" key="4">
    <source>
        <dbReference type="ARBA" id="ARBA00023136"/>
    </source>
</evidence>
<dbReference type="EMBL" id="FUYC01000002">
    <property type="protein sequence ID" value="SKA74482.1"/>
    <property type="molecule type" value="Genomic_DNA"/>
</dbReference>
<evidence type="ECO:0000256" key="5">
    <source>
        <dbReference type="SAM" id="Phobius"/>
    </source>
</evidence>
<dbReference type="Proteomes" id="UP000190027">
    <property type="component" value="Unassembled WGS sequence"/>
</dbReference>
<evidence type="ECO:0000256" key="2">
    <source>
        <dbReference type="ARBA" id="ARBA00022692"/>
    </source>
</evidence>
<dbReference type="PANTHER" id="PTHR43731:SF26">
    <property type="entry name" value="RHOMBOID-LIKE PROTEIN 10, CHLOROPLASTIC"/>
    <property type="match status" value="1"/>
</dbReference>
<comment type="subcellular location">
    <subcellularLocation>
        <location evidence="1">Membrane</location>
        <topology evidence="1">Multi-pass membrane protein</topology>
    </subcellularLocation>
</comment>
<dbReference type="STRING" id="1121449.SAMN02745704_00673"/>
<dbReference type="AlphaFoldDB" id="A0A1T4WB18"/>
<keyword evidence="7" id="KW-0645">Protease</keyword>
<dbReference type="InterPro" id="IPR022764">
    <property type="entry name" value="Peptidase_S54_rhomboid_dom"/>
</dbReference>
<gene>
    <name evidence="7" type="ORF">SAMN02745704_00673</name>
</gene>
<dbReference type="GO" id="GO:0006508">
    <property type="term" value="P:proteolysis"/>
    <property type="evidence" value="ECO:0007669"/>
    <property type="project" value="UniProtKB-KW"/>
</dbReference>
<dbReference type="Pfam" id="PF01694">
    <property type="entry name" value="Rhomboid"/>
    <property type="match status" value="1"/>
</dbReference>
<dbReference type="InterPro" id="IPR035952">
    <property type="entry name" value="Rhomboid-like_sf"/>
</dbReference>
<dbReference type="OrthoDB" id="9813074at2"/>
<feature type="transmembrane region" description="Helical" evidence="5">
    <location>
        <begin position="198"/>
        <end position="216"/>
    </location>
</feature>
<proteinExistence type="predicted"/>
<keyword evidence="8" id="KW-1185">Reference proteome</keyword>
<feature type="transmembrane region" description="Helical" evidence="5">
    <location>
        <begin position="159"/>
        <end position="178"/>
    </location>
</feature>
<dbReference type="GO" id="GO:0004252">
    <property type="term" value="F:serine-type endopeptidase activity"/>
    <property type="evidence" value="ECO:0007669"/>
    <property type="project" value="InterPro"/>
</dbReference>
<dbReference type="RefSeq" id="WP_078716237.1">
    <property type="nucleotide sequence ID" value="NZ_FUYC01000002.1"/>
</dbReference>
<feature type="transmembrane region" description="Helical" evidence="5">
    <location>
        <begin position="12"/>
        <end position="30"/>
    </location>
</feature>
<dbReference type="FunFam" id="1.20.1540.10:FF:000027">
    <property type="entry name" value="Rhomboid family intramembrane serine protease"/>
    <property type="match status" value="1"/>
</dbReference>
<feature type="transmembrane region" description="Helical" evidence="5">
    <location>
        <begin position="42"/>
        <end position="60"/>
    </location>
</feature>